<keyword evidence="5" id="KW-1185">Reference proteome</keyword>
<gene>
    <name evidence="4" type="ORF">GCM10023149_15960</name>
</gene>
<dbReference type="Pfam" id="PF00107">
    <property type="entry name" value="ADH_zinc_N"/>
    <property type="match status" value="1"/>
</dbReference>
<keyword evidence="2" id="KW-0560">Oxidoreductase</keyword>
<evidence type="ECO:0000256" key="2">
    <source>
        <dbReference type="ARBA" id="ARBA00023002"/>
    </source>
</evidence>
<dbReference type="PANTHER" id="PTHR48106">
    <property type="entry name" value="QUINONE OXIDOREDUCTASE PIG3-RELATED"/>
    <property type="match status" value="1"/>
</dbReference>
<dbReference type="SUPFAM" id="SSF50129">
    <property type="entry name" value="GroES-like"/>
    <property type="match status" value="1"/>
</dbReference>
<dbReference type="SMART" id="SM00829">
    <property type="entry name" value="PKS_ER"/>
    <property type="match status" value="1"/>
</dbReference>
<dbReference type="Pfam" id="PF08240">
    <property type="entry name" value="ADH_N"/>
    <property type="match status" value="1"/>
</dbReference>
<dbReference type="InterPro" id="IPR002364">
    <property type="entry name" value="Quin_OxRdtase/zeta-crystal_CS"/>
</dbReference>
<reference evidence="5" key="1">
    <citation type="journal article" date="2019" name="Int. J. Syst. Evol. Microbiol.">
        <title>The Global Catalogue of Microorganisms (GCM) 10K type strain sequencing project: providing services to taxonomists for standard genome sequencing and annotation.</title>
        <authorList>
            <consortium name="The Broad Institute Genomics Platform"/>
            <consortium name="The Broad Institute Genome Sequencing Center for Infectious Disease"/>
            <person name="Wu L."/>
            <person name="Ma J."/>
        </authorList>
    </citation>
    <scope>NUCLEOTIDE SEQUENCE [LARGE SCALE GENOMIC DNA]</scope>
    <source>
        <strain evidence="5">JCM 17705</strain>
    </source>
</reference>
<evidence type="ECO:0000256" key="1">
    <source>
        <dbReference type="ARBA" id="ARBA00022857"/>
    </source>
</evidence>
<dbReference type="InterPro" id="IPR013154">
    <property type="entry name" value="ADH-like_N"/>
</dbReference>
<sequence length="329" mass="35029">MRSIEFKAPGGYEVLALVDRPIPKPANGQLLVKVTFAAVNAVDNTVRSGTLSNKYSPVVLGNEGVGIIVKGNIDLPVGKRVMISCFTANGQIRGIYVNGVWQEYLAVEPSELIPIEDNISDEEAAAFPVSFFSAQACLNKADFTPGKSVLALAAGGGVGNAGIQLAKAHGASTVITTVGSEKKAKMARALGIKNVIDLSIETITDGVARLTDGKGVDIVIDSVGGALTGEAIHSLARQGILVAIGYSAGRTFSANITDFVWKGIQMRGQSLNGWFDRVAENKVWDKIMPLFNKGQIKPVIAKVFRAEEVADAQRYLIEERPFGKVLIKF</sequence>
<accession>A0ABP8G5Q8</accession>
<dbReference type="SUPFAM" id="SSF51735">
    <property type="entry name" value="NAD(P)-binding Rossmann-fold domains"/>
    <property type="match status" value="1"/>
</dbReference>
<dbReference type="RefSeq" id="WP_345210501.1">
    <property type="nucleotide sequence ID" value="NZ_BAABFT010000003.1"/>
</dbReference>
<dbReference type="PANTHER" id="PTHR48106:SF18">
    <property type="entry name" value="QUINONE OXIDOREDUCTASE PIG3"/>
    <property type="match status" value="1"/>
</dbReference>
<dbReference type="Gene3D" id="3.90.180.10">
    <property type="entry name" value="Medium-chain alcohol dehydrogenases, catalytic domain"/>
    <property type="match status" value="1"/>
</dbReference>
<dbReference type="InterPro" id="IPR020843">
    <property type="entry name" value="ER"/>
</dbReference>
<dbReference type="InterPro" id="IPR036291">
    <property type="entry name" value="NAD(P)-bd_dom_sf"/>
</dbReference>
<dbReference type="Proteomes" id="UP001500582">
    <property type="component" value="Unassembled WGS sequence"/>
</dbReference>
<comment type="caution">
    <text evidence="4">The sequence shown here is derived from an EMBL/GenBank/DDBJ whole genome shotgun (WGS) entry which is preliminary data.</text>
</comment>
<name>A0ABP8G5Q8_9SPHI</name>
<dbReference type="EMBL" id="BAABFT010000003">
    <property type="protein sequence ID" value="GAA4318040.1"/>
    <property type="molecule type" value="Genomic_DNA"/>
</dbReference>
<keyword evidence="1" id="KW-0521">NADP</keyword>
<evidence type="ECO:0000313" key="5">
    <source>
        <dbReference type="Proteomes" id="UP001500582"/>
    </source>
</evidence>
<dbReference type="InterPro" id="IPR013149">
    <property type="entry name" value="ADH-like_C"/>
</dbReference>
<evidence type="ECO:0000259" key="3">
    <source>
        <dbReference type="SMART" id="SM00829"/>
    </source>
</evidence>
<proteinExistence type="predicted"/>
<dbReference type="Gene3D" id="3.40.50.720">
    <property type="entry name" value="NAD(P)-binding Rossmann-like Domain"/>
    <property type="match status" value="1"/>
</dbReference>
<evidence type="ECO:0000313" key="4">
    <source>
        <dbReference type="EMBL" id="GAA4318040.1"/>
    </source>
</evidence>
<protein>
    <submittedName>
        <fullName evidence="4">Zinc-binding alcohol dehydrogenase family protein</fullName>
    </submittedName>
</protein>
<dbReference type="InterPro" id="IPR011032">
    <property type="entry name" value="GroES-like_sf"/>
</dbReference>
<feature type="domain" description="Enoyl reductase (ER)" evidence="3">
    <location>
        <begin position="10"/>
        <end position="327"/>
    </location>
</feature>
<organism evidence="4 5">
    <name type="scientific">Mucilaginibacter gynuensis</name>
    <dbReference type="NCBI Taxonomy" id="1302236"/>
    <lineage>
        <taxon>Bacteria</taxon>
        <taxon>Pseudomonadati</taxon>
        <taxon>Bacteroidota</taxon>
        <taxon>Sphingobacteriia</taxon>
        <taxon>Sphingobacteriales</taxon>
        <taxon>Sphingobacteriaceae</taxon>
        <taxon>Mucilaginibacter</taxon>
    </lineage>
</organism>
<dbReference type="PROSITE" id="PS01162">
    <property type="entry name" value="QOR_ZETA_CRYSTAL"/>
    <property type="match status" value="1"/>
</dbReference>